<feature type="compositionally biased region" description="Basic and acidic residues" evidence="10">
    <location>
        <begin position="141"/>
        <end position="154"/>
    </location>
</feature>
<evidence type="ECO:0000313" key="12">
    <source>
        <dbReference type="EMBL" id="KAJ0973562.1"/>
    </source>
</evidence>
<evidence type="ECO:0000256" key="3">
    <source>
        <dbReference type="ARBA" id="ARBA00022448"/>
    </source>
</evidence>
<gene>
    <name evidence="12" type="ORF">J5N97_021521</name>
</gene>
<dbReference type="PANTHER" id="PTHR10791">
    <property type="entry name" value="RAG1-ACTIVATING PROTEIN 1"/>
    <property type="match status" value="1"/>
</dbReference>
<feature type="transmembrane region" description="Helical" evidence="11">
    <location>
        <begin position="64"/>
        <end position="81"/>
    </location>
</feature>
<evidence type="ECO:0000256" key="7">
    <source>
        <dbReference type="ARBA" id="ARBA00022737"/>
    </source>
</evidence>
<evidence type="ECO:0000256" key="8">
    <source>
        <dbReference type="ARBA" id="ARBA00022989"/>
    </source>
</evidence>
<dbReference type="GO" id="GO:0051119">
    <property type="term" value="F:sugar transmembrane transporter activity"/>
    <property type="evidence" value="ECO:0007669"/>
    <property type="project" value="InterPro"/>
</dbReference>
<dbReference type="PANTHER" id="PTHR10791:SF22">
    <property type="entry name" value="BIDIRECTIONAL SUGAR TRANSPORTER SWEET11"/>
    <property type="match status" value="1"/>
</dbReference>
<evidence type="ECO:0000256" key="4">
    <source>
        <dbReference type="ARBA" id="ARBA00022475"/>
    </source>
</evidence>
<keyword evidence="3" id="KW-0813">Transport</keyword>
<dbReference type="Gene3D" id="1.20.1280.290">
    <property type="match status" value="1"/>
</dbReference>
<comment type="subcellular location">
    <subcellularLocation>
        <location evidence="1">Cell membrane</location>
        <topology evidence="1">Multi-pass membrane protein</topology>
    </subcellularLocation>
</comment>
<evidence type="ECO:0000256" key="10">
    <source>
        <dbReference type="SAM" id="MobiDB-lite"/>
    </source>
</evidence>
<keyword evidence="7" id="KW-0677">Repeat</keyword>
<feature type="transmembrane region" description="Helical" evidence="11">
    <location>
        <begin position="30"/>
        <end position="52"/>
    </location>
</feature>
<reference evidence="12" key="1">
    <citation type="submission" date="2021-03" db="EMBL/GenBank/DDBJ databases">
        <authorList>
            <person name="Li Z."/>
            <person name="Yang C."/>
        </authorList>
    </citation>
    <scope>NUCLEOTIDE SEQUENCE</scope>
    <source>
        <strain evidence="12">Dzin_1.0</strain>
        <tissue evidence="12">Leaf</tissue>
    </source>
</reference>
<dbReference type="FunFam" id="1.20.1280.290:FF:000003">
    <property type="entry name" value="Bidirectional sugar transporter SWEET"/>
    <property type="match status" value="1"/>
</dbReference>
<comment type="caution">
    <text evidence="12">The sequence shown here is derived from an EMBL/GenBank/DDBJ whole genome shotgun (WGS) entry which is preliminary data.</text>
</comment>
<dbReference type="EMBL" id="JAGGNH010000005">
    <property type="protein sequence ID" value="KAJ0973562.1"/>
    <property type="molecule type" value="Genomic_DNA"/>
</dbReference>
<dbReference type="Proteomes" id="UP001085076">
    <property type="component" value="Miscellaneous, Linkage group lg05"/>
</dbReference>
<evidence type="ECO:0000256" key="1">
    <source>
        <dbReference type="ARBA" id="ARBA00004651"/>
    </source>
</evidence>
<keyword evidence="5" id="KW-0762">Sugar transport</keyword>
<evidence type="ECO:0000256" key="5">
    <source>
        <dbReference type="ARBA" id="ARBA00022597"/>
    </source>
</evidence>
<evidence type="ECO:0000313" key="13">
    <source>
        <dbReference type="Proteomes" id="UP001085076"/>
    </source>
</evidence>
<keyword evidence="8 11" id="KW-1133">Transmembrane helix</keyword>
<dbReference type="Pfam" id="PF03083">
    <property type="entry name" value="MtN3_slv"/>
    <property type="match status" value="1"/>
</dbReference>
<evidence type="ECO:0000256" key="9">
    <source>
        <dbReference type="ARBA" id="ARBA00023136"/>
    </source>
</evidence>
<evidence type="ECO:0008006" key="14">
    <source>
        <dbReference type="Google" id="ProtNLM"/>
    </source>
</evidence>
<protein>
    <recommendedName>
        <fullName evidence="14">Bidirectional sugar transporter SWEET</fullName>
    </recommendedName>
</protein>
<reference evidence="12" key="2">
    <citation type="journal article" date="2022" name="Hortic Res">
        <title>The genome of Dioscorea zingiberensis sheds light on the biosynthesis, origin and evolution of the medicinally important diosgenin saponins.</title>
        <authorList>
            <person name="Li Y."/>
            <person name="Tan C."/>
            <person name="Li Z."/>
            <person name="Guo J."/>
            <person name="Li S."/>
            <person name="Chen X."/>
            <person name="Wang C."/>
            <person name="Dai X."/>
            <person name="Yang H."/>
            <person name="Song W."/>
            <person name="Hou L."/>
            <person name="Xu J."/>
            <person name="Tong Z."/>
            <person name="Xu A."/>
            <person name="Yuan X."/>
            <person name="Wang W."/>
            <person name="Yang Q."/>
            <person name="Chen L."/>
            <person name="Sun Z."/>
            <person name="Wang K."/>
            <person name="Pan B."/>
            <person name="Chen J."/>
            <person name="Bao Y."/>
            <person name="Liu F."/>
            <person name="Qi X."/>
            <person name="Gang D.R."/>
            <person name="Wen J."/>
            <person name="Li J."/>
        </authorList>
    </citation>
    <scope>NUCLEOTIDE SEQUENCE</scope>
    <source>
        <strain evidence="12">Dzin_1.0</strain>
    </source>
</reference>
<dbReference type="InterPro" id="IPR047664">
    <property type="entry name" value="SWEET"/>
</dbReference>
<feature type="region of interest" description="Disordered" evidence="10">
    <location>
        <begin position="141"/>
        <end position="170"/>
    </location>
</feature>
<proteinExistence type="inferred from homology"/>
<evidence type="ECO:0000256" key="6">
    <source>
        <dbReference type="ARBA" id="ARBA00022692"/>
    </source>
</evidence>
<dbReference type="OrthoDB" id="785444at2759"/>
<accession>A0A9D5HES0</accession>
<dbReference type="InterPro" id="IPR004316">
    <property type="entry name" value="SWEET_rpt"/>
</dbReference>
<comment type="similarity">
    <text evidence="2">Belongs to the SWEET sugar transporter family.</text>
</comment>
<keyword evidence="6 11" id="KW-0812">Transmembrane</keyword>
<name>A0A9D5HES0_9LILI</name>
<organism evidence="12 13">
    <name type="scientific">Dioscorea zingiberensis</name>
    <dbReference type="NCBI Taxonomy" id="325984"/>
    <lineage>
        <taxon>Eukaryota</taxon>
        <taxon>Viridiplantae</taxon>
        <taxon>Streptophyta</taxon>
        <taxon>Embryophyta</taxon>
        <taxon>Tracheophyta</taxon>
        <taxon>Spermatophyta</taxon>
        <taxon>Magnoliopsida</taxon>
        <taxon>Liliopsida</taxon>
        <taxon>Dioscoreales</taxon>
        <taxon>Dioscoreaceae</taxon>
        <taxon>Dioscorea</taxon>
    </lineage>
</organism>
<keyword evidence="13" id="KW-1185">Reference proteome</keyword>
<sequence>MFLVNVALFGLIVIFTMLLAKGEKRVELLGWICVAFAVSVFVAPLSIMKLVIQTKSVEFMPLPLSLFLTFTAISWFSYGFAKKDKYVMLPNVLGILFGFAQIILYMIYKGEKKIIQEAKLADHIVSVIIPSESEGEVVGKVKPEKNNHGGEGNKGRNGTQEEVEMSHSVV</sequence>
<keyword evidence="9 11" id="KW-0472">Membrane</keyword>
<dbReference type="GO" id="GO:0005886">
    <property type="term" value="C:plasma membrane"/>
    <property type="evidence" value="ECO:0007669"/>
    <property type="project" value="UniProtKB-SubCell"/>
</dbReference>
<feature type="transmembrane region" description="Helical" evidence="11">
    <location>
        <begin position="87"/>
        <end position="108"/>
    </location>
</feature>
<evidence type="ECO:0000256" key="2">
    <source>
        <dbReference type="ARBA" id="ARBA00007809"/>
    </source>
</evidence>
<evidence type="ECO:0000256" key="11">
    <source>
        <dbReference type="SAM" id="Phobius"/>
    </source>
</evidence>
<keyword evidence="4" id="KW-1003">Cell membrane</keyword>
<dbReference type="AlphaFoldDB" id="A0A9D5HES0"/>